<gene>
    <name evidence="2" type="ORF">G3I71_39375</name>
</gene>
<proteinExistence type="predicted"/>
<accession>A0A6B3C4Q8</accession>
<dbReference type="PROSITE" id="PS50075">
    <property type="entry name" value="CARRIER"/>
    <property type="match status" value="1"/>
</dbReference>
<dbReference type="AlphaFoldDB" id="A0A6B3C4Q8"/>
<name>A0A6B3C4Q8_9ACTN</name>
<dbReference type="Pfam" id="PF00550">
    <property type="entry name" value="PP-binding"/>
    <property type="match status" value="1"/>
</dbReference>
<feature type="domain" description="Carrier" evidence="1">
    <location>
        <begin position="1"/>
        <end position="75"/>
    </location>
</feature>
<organism evidence="2">
    <name type="scientific">Streptomyces sp. SID12501</name>
    <dbReference type="NCBI Taxonomy" id="2706042"/>
    <lineage>
        <taxon>Bacteria</taxon>
        <taxon>Bacillati</taxon>
        <taxon>Actinomycetota</taxon>
        <taxon>Actinomycetes</taxon>
        <taxon>Kitasatosporales</taxon>
        <taxon>Streptomycetaceae</taxon>
        <taxon>Streptomyces</taxon>
    </lineage>
</organism>
<dbReference type="InterPro" id="IPR036736">
    <property type="entry name" value="ACP-like_sf"/>
</dbReference>
<reference evidence="2" key="1">
    <citation type="submission" date="2020-01" db="EMBL/GenBank/DDBJ databases">
        <title>Insect and environment-associated Actinomycetes.</title>
        <authorList>
            <person name="Currrie C."/>
            <person name="Chevrette M."/>
            <person name="Carlson C."/>
            <person name="Stubbendieck R."/>
            <person name="Wendt-Pienkowski E."/>
        </authorList>
    </citation>
    <scope>NUCLEOTIDE SEQUENCE</scope>
    <source>
        <strain evidence="2">SID12501</strain>
    </source>
</reference>
<dbReference type="SUPFAM" id="SSF47336">
    <property type="entry name" value="ACP-like"/>
    <property type="match status" value="1"/>
</dbReference>
<evidence type="ECO:0000259" key="1">
    <source>
        <dbReference type="PROSITE" id="PS50075"/>
    </source>
</evidence>
<sequence length="80" mass="8935">MTAYDTLKKIFVDDLKVPDDLIAPDATLKDIEFDSLALVELTVILERDLGVEIHEDELKELATLGDMARLVDERVAQAHA</sequence>
<comment type="caution">
    <text evidence="2">The sequence shown here is derived from an EMBL/GenBank/DDBJ whole genome shotgun (WGS) entry which is preliminary data.</text>
</comment>
<dbReference type="InterPro" id="IPR009081">
    <property type="entry name" value="PP-bd_ACP"/>
</dbReference>
<dbReference type="EMBL" id="JAAGLU010000047">
    <property type="protein sequence ID" value="NEC91723.1"/>
    <property type="molecule type" value="Genomic_DNA"/>
</dbReference>
<evidence type="ECO:0000313" key="2">
    <source>
        <dbReference type="EMBL" id="NEC91723.1"/>
    </source>
</evidence>
<protein>
    <submittedName>
        <fullName evidence="2">Acyl carrier protein</fullName>
    </submittedName>
</protein>
<dbReference type="RefSeq" id="WP_164322721.1">
    <property type="nucleotide sequence ID" value="NZ_JAAGLU010000047.1"/>
</dbReference>
<dbReference type="Gene3D" id="1.10.1200.10">
    <property type="entry name" value="ACP-like"/>
    <property type="match status" value="1"/>
</dbReference>